<keyword evidence="6" id="KW-1133">Transmembrane helix</keyword>
<dbReference type="Pfam" id="PF07696">
    <property type="entry name" value="7TMR-DISMED2"/>
    <property type="match status" value="1"/>
</dbReference>
<dbReference type="PROSITE" id="PS50110">
    <property type="entry name" value="RESPONSE_REGULATORY"/>
    <property type="match status" value="1"/>
</dbReference>
<keyword evidence="9" id="KW-0067">ATP-binding</keyword>
<keyword evidence="10" id="KW-1185">Reference proteome</keyword>
<dbReference type="Gene3D" id="3.30.565.10">
    <property type="entry name" value="Histidine kinase-like ATPase, C-terminal domain"/>
    <property type="match status" value="1"/>
</dbReference>
<keyword evidence="4" id="KW-0902">Two-component regulatory system</keyword>
<feature type="transmembrane region" description="Helical" evidence="6">
    <location>
        <begin position="209"/>
        <end position="230"/>
    </location>
</feature>
<accession>A0ABT3CU07</accession>
<dbReference type="GO" id="GO:0005524">
    <property type="term" value="F:ATP binding"/>
    <property type="evidence" value="ECO:0007669"/>
    <property type="project" value="UniProtKB-KW"/>
</dbReference>
<evidence type="ECO:0000259" key="7">
    <source>
        <dbReference type="PROSITE" id="PS50109"/>
    </source>
</evidence>
<feature type="domain" description="Response regulatory" evidence="8">
    <location>
        <begin position="698"/>
        <end position="816"/>
    </location>
</feature>
<dbReference type="PANTHER" id="PTHR45339">
    <property type="entry name" value="HYBRID SIGNAL TRANSDUCTION HISTIDINE KINASE J"/>
    <property type="match status" value="1"/>
</dbReference>
<dbReference type="InterPro" id="IPR011622">
    <property type="entry name" value="7TMR_DISM_rcpt_extracell_dom2"/>
</dbReference>
<dbReference type="CDD" id="cd00082">
    <property type="entry name" value="HisKA"/>
    <property type="match status" value="1"/>
</dbReference>
<dbReference type="Pfam" id="PF00512">
    <property type="entry name" value="HisKA"/>
    <property type="match status" value="1"/>
</dbReference>
<dbReference type="SUPFAM" id="SSF47384">
    <property type="entry name" value="Homodimeric domain of signal transducing histidine kinase"/>
    <property type="match status" value="1"/>
</dbReference>
<name>A0ABT3CU07_9BACT</name>
<dbReference type="Gene3D" id="2.60.40.2380">
    <property type="match status" value="1"/>
</dbReference>
<keyword evidence="6" id="KW-0812">Transmembrane</keyword>
<evidence type="ECO:0000256" key="1">
    <source>
        <dbReference type="ARBA" id="ARBA00000085"/>
    </source>
</evidence>
<evidence type="ECO:0000256" key="2">
    <source>
        <dbReference type="ARBA" id="ARBA00012438"/>
    </source>
</evidence>
<dbReference type="SMART" id="SM00387">
    <property type="entry name" value="HATPase_c"/>
    <property type="match status" value="1"/>
</dbReference>
<evidence type="ECO:0000313" key="9">
    <source>
        <dbReference type="EMBL" id="MCV9387104.1"/>
    </source>
</evidence>
<dbReference type="EC" id="2.7.13.3" evidence="2"/>
<feature type="modified residue" description="4-aspartylphosphate" evidence="5">
    <location>
        <position position="747"/>
    </location>
</feature>
<dbReference type="Gene3D" id="3.40.50.2300">
    <property type="match status" value="1"/>
</dbReference>
<evidence type="ECO:0000256" key="5">
    <source>
        <dbReference type="PROSITE-ProRule" id="PRU00169"/>
    </source>
</evidence>
<organism evidence="9 10">
    <name type="scientific">Reichenbachiella ulvae</name>
    <dbReference type="NCBI Taxonomy" id="2980104"/>
    <lineage>
        <taxon>Bacteria</taxon>
        <taxon>Pseudomonadati</taxon>
        <taxon>Bacteroidota</taxon>
        <taxon>Cytophagia</taxon>
        <taxon>Cytophagales</taxon>
        <taxon>Reichenbachiellaceae</taxon>
        <taxon>Reichenbachiella</taxon>
    </lineage>
</organism>
<dbReference type="InterPro" id="IPR004358">
    <property type="entry name" value="Sig_transdc_His_kin-like_C"/>
</dbReference>
<dbReference type="Pfam" id="PF00072">
    <property type="entry name" value="Response_reg"/>
    <property type="match status" value="1"/>
</dbReference>
<gene>
    <name evidence="9" type="ORF">N7U62_10550</name>
</gene>
<feature type="transmembrane region" description="Helical" evidence="6">
    <location>
        <begin position="273"/>
        <end position="296"/>
    </location>
</feature>
<dbReference type="SUPFAM" id="SSF52172">
    <property type="entry name" value="CheY-like"/>
    <property type="match status" value="1"/>
</dbReference>
<dbReference type="CDD" id="cd17546">
    <property type="entry name" value="REC_hyHK_CKI1_RcsC-like"/>
    <property type="match status" value="1"/>
</dbReference>
<dbReference type="PRINTS" id="PR00344">
    <property type="entry name" value="BCTRLSENSOR"/>
</dbReference>
<dbReference type="InterPro" id="IPR011623">
    <property type="entry name" value="7TMR_DISM_rcpt_extracell_dom1"/>
</dbReference>
<comment type="catalytic activity">
    <reaction evidence="1">
        <text>ATP + protein L-histidine = ADP + protein N-phospho-L-histidine.</text>
        <dbReference type="EC" id="2.7.13.3"/>
    </reaction>
</comment>
<feature type="transmembrane region" description="Helical" evidence="6">
    <location>
        <begin position="184"/>
        <end position="202"/>
    </location>
</feature>
<dbReference type="SUPFAM" id="SSF55874">
    <property type="entry name" value="ATPase domain of HSP90 chaperone/DNA topoisomerase II/histidine kinase"/>
    <property type="match status" value="1"/>
</dbReference>
<protein>
    <recommendedName>
        <fullName evidence="2">histidine kinase</fullName>
        <ecNumber evidence="2">2.7.13.3</ecNumber>
    </recommendedName>
</protein>
<evidence type="ECO:0000259" key="8">
    <source>
        <dbReference type="PROSITE" id="PS50110"/>
    </source>
</evidence>
<dbReference type="InterPro" id="IPR011006">
    <property type="entry name" value="CheY-like_superfamily"/>
</dbReference>
<evidence type="ECO:0000313" key="10">
    <source>
        <dbReference type="Proteomes" id="UP001300692"/>
    </source>
</evidence>
<dbReference type="CDD" id="cd16922">
    <property type="entry name" value="HATPase_EvgS-ArcB-TorS-like"/>
    <property type="match status" value="1"/>
</dbReference>
<keyword evidence="9" id="KW-0547">Nucleotide-binding</keyword>
<feature type="transmembrane region" description="Helical" evidence="6">
    <location>
        <begin position="337"/>
        <end position="355"/>
    </location>
</feature>
<dbReference type="Gene3D" id="1.10.287.130">
    <property type="match status" value="1"/>
</dbReference>
<dbReference type="PANTHER" id="PTHR45339:SF1">
    <property type="entry name" value="HYBRID SIGNAL TRANSDUCTION HISTIDINE KINASE J"/>
    <property type="match status" value="1"/>
</dbReference>
<reference evidence="9 10" key="1">
    <citation type="submission" date="2022-10" db="EMBL/GenBank/DDBJ databases">
        <title>Comparative genomics and taxonomic characterization of three novel marine species of genus Reichenbachiella exhibiting antioxidant and polysaccharide degradation activities.</title>
        <authorList>
            <person name="Muhammad N."/>
            <person name="Lee Y.-J."/>
            <person name="Ko J."/>
            <person name="Kim S.-G."/>
        </authorList>
    </citation>
    <scope>NUCLEOTIDE SEQUENCE [LARGE SCALE GENOMIC DNA]</scope>
    <source>
        <strain evidence="9 10">ABR2-5</strain>
    </source>
</reference>
<dbReference type="RefSeq" id="WP_264137931.1">
    <property type="nucleotide sequence ID" value="NZ_JAOYOD010000001.1"/>
</dbReference>
<keyword evidence="6" id="KW-0472">Membrane</keyword>
<dbReference type="PROSITE" id="PS50109">
    <property type="entry name" value="HIS_KIN"/>
    <property type="match status" value="1"/>
</dbReference>
<dbReference type="SMART" id="SM00448">
    <property type="entry name" value="REC"/>
    <property type="match status" value="1"/>
</dbReference>
<feature type="domain" description="Histidine kinase" evidence="7">
    <location>
        <begin position="454"/>
        <end position="675"/>
    </location>
</feature>
<dbReference type="InterPro" id="IPR003594">
    <property type="entry name" value="HATPase_dom"/>
</dbReference>
<evidence type="ECO:0000256" key="4">
    <source>
        <dbReference type="ARBA" id="ARBA00023012"/>
    </source>
</evidence>
<dbReference type="InterPro" id="IPR036097">
    <property type="entry name" value="HisK_dim/P_sf"/>
</dbReference>
<dbReference type="InterPro" id="IPR005467">
    <property type="entry name" value="His_kinase_dom"/>
</dbReference>
<sequence length="824" mass="95314">MLGQRLYLVFILFLITNQLTAQSPIELNKALEENINLNDYVTVYEDSIGLEIDQVLKPIYQQQFRKLDTLPPNLTHWGKISVSNEKEKVMFYFLHVGKNDFIDAYYVRNGKVVDQTKAGYLYAGSEKQLQKGTYYVPINIGPESQLDIYLRIKDKIHKDPEFDFHLYSTEDWAKQIINKQLSDLIFQGIFWIILGYNLFLFFTTRIRSFLDYSLYLFFVSVSYLFLSGLLREKILVDIPSLTPYFMPVISLTMFFYWRYIINFINFKRNFPSLLTYLQPFMIGNGILGLVLFAYMVISKDIYLPVQVIRYQVIINVLAIVGVVYLIRGSKYPLNKYFIYGSFLLIVFAFVEAITWDPNTSTAQLVKYGILFEIVIFMIGMNRKRVMLNNEEEERLNQQIQQYKVNESLAKWQKSQLEKIIDNRTEKINQKNEVLKEAFKKAEEAARAKSEFLSIMSHEIRTPMNAVIGTIHLLLSENPKKSQMENLKTLKFSAENLLILINDILDYSKAEAGKIQLENISFDLRELTKGIGNAHEIKARDNGINFNILIDHKIPDYLEGDPARISQILNNLISNAIKFTPKGEVRLLINLINRSDGKVRLQFTVEDTGIGISKDKLEVIFESFTQAHEEISRKFGGTGLGLAITKRLLALFNSQIFVESQHGKGTKFYFTLELMEAHSQPEIIDIDPKDLTPKLKNKNILIVDDNEINLLMAEKFIKKWGMKCETVQSGHEAIEAVFNHDFDLILLDLQMPEMDGYQTANTIRTFDDPRYSLIPIIAISADSYDNVKANIQQSHFDDFISKPFNPSDLLTMINRHINEVDQAEK</sequence>
<dbReference type="Proteomes" id="UP001300692">
    <property type="component" value="Unassembled WGS sequence"/>
</dbReference>
<evidence type="ECO:0000256" key="6">
    <source>
        <dbReference type="SAM" id="Phobius"/>
    </source>
</evidence>
<dbReference type="InterPro" id="IPR001789">
    <property type="entry name" value="Sig_transdc_resp-reg_receiver"/>
</dbReference>
<comment type="caution">
    <text evidence="9">The sequence shown here is derived from an EMBL/GenBank/DDBJ whole genome shotgun (WGS) entry which is preliminary data.</text>
</comment>
<keyword evidence="3 5" id="KW-0597">Phosphoprotein</keyword>
<dbReference type="Pfam" id="PF07695">
    <property type="entry name" value="7TMR-DISM_7TM"/>
    <property type="match status" value="1"/>
</dbReference>
<evidence type="ECO:0000256" key="3">
    <source>
        <dbReference type="ARBA" id="ARBA00022553"/>
    </source>
</evidence>
<dbReference type="InterPro" id="IPR003661">
    <property type="entry name" value="HisK_dim/P_dom"/>
</dbReference>
<dbReference type="InterPro" id="IPR036890">
    <property type="entry name" value="HATPase_C_sf"/>
</dbReference>
<dbReference type="SMART" id="SM00388">
    <property type="entry name" value="HisKA"/>
    <property type="match status" value="1"/>
</dbReference>
<feature type="transmembrane region" description="Helical" evidence="6">
    <location>
        <begin position="308"/>
        <end position="325"/>
    </location>
</feature>
<proteinExistence type="predicted"/>
<feature type="transmembrane region" description="Helical" evidence="6">
    <location>
        <begin position="242"/>
        <end position="261"/>
    </location>
</feature>
<dbReference type="Pfam" id="PF02518">
    <property type="entry name" value="HATPase_c"/>
    <property type="match status" value="1"/>
</dbReference>
<dbReference type="EMBL" id="JAOYOD010000001">
    <property type="protein sequence ID" value="MCV9387104.1"/>
    <property type="molecule type" value="Genomic_DNA"/>
</dbReference>